<dbReference type="OrthoDB" id="5291879at2"/>
<dbReference type="InterPro" id="IPR016477">
    <property type="entry name" value="Fructo-/Ketosamine-3-kinase"/>
</dbReference>
<dbReference type="PANTHER" id="PTHR12149">
    <property type="entry name" value="FRUCTOSAMINE 3 KINASE-RELATED PROTEIN"/>
    <property type="match status" value="1"/>
</dbReference>
<dbReference type="Gene3D" id="3.90.1200.10">
    <property type="match status" value="1"/>
</dbReference>
<dbReference type="Proteomes" id="UP000004367">
    <property type="component" value="Unassembled WGS sequence"/>
</dbReference>
<evidence type="ECO:0008006" key="3">
    <source>
        <dbReference type="Google" id="ProtNLM"/>
    </source>
</evidence>
<evidence type="ECO:0000313" key="2">
    <source>
        <dbReference type="Proteomes" id="UP000004367"/>
    </source>
</evidence>
<dbReference type="eggNOG" id="COG3001">
    <property type="taxonomic scope" value="Bacteria"/>
</dbReference>
<name>H5URD9_9MICO</name>
<dbReference type="SUPFAM" id="SSF56112">
    <property type="entry name" value="Protein kinase-like (PK-like)"/>
    <property type="match status" value="1"/>
</dbReference>
<dbReference type="EMBL" id="BAFE01000051">
    <property type="protein sequence ID" value="GAB48297.1"/>
    <property type="molecule type" value="Genomic_DNA"/>
</dbReference>
<reference evidence="1 2" key="1">
    <citation type="submission" date="2012-02" db="EMBL/GenBank/DDBJ databases">
        <title>Whole genome shotgun sequence of Mobilicoccus pelagius NBRC 104925.</title>
        <authorList>
            <person name="Yoshida Y."/>
            <person name="Hosoyama A."/>
            <person name="Tsuchikane K."/>
            <person name="Katsumata H."/>
            <person name="Yamazaki S."/>
            <person name="Fujita N."/>
        </authorList>
    </citation>
    <scope>NUCLEOTIDE SEQUENCE [LARGE SCALE GENOMIC DNA]</scope>
    <source>
        <strain evidence="1 2">NBRC 104925</strain>
    </source>
</reference>
<dbReference type="RefSeq" id="WP_009482195.1">
    <property type="nucleotide sequence ID" value="NZ_BAFE01000051.1"/>
</dbReference>
<dbReference type="InterPro" id="IPR011009">
    <property type="entry name" value="Kinase-like_dom_sf"/>
</dbReference>
<gene>
    <name evidence="1" type="ORF">MOPEL_071_00120</name>
</gene>
<evidence type="ECO:0000313" key="1">
    <source>
        <dbReference type="EMBL" id="GAB48297.1"/>
    </source>
</evidence>
<accession>H5URD9</accession>
<dbReference type="PANTHER" id="PTHR12149:SF8">
    <property type="entry name" value="PROTEIN-RIBULOSAMINE 3-KINASE"/>
    <property type="match status" value="1"/>
</dbReference>
<dbReference type="AlphaFoldDB" id="H5URD9"/>
<dbReference type="Pfam" id="PF03881">
    <property type="entry name" value="Fructosamin_kin"/>
    <property type="match status" value="1"/>
</dbReference>
<sequence>MRDVPAPAGSLLRPLVERAVSAGRVSPQATDILDRLTPRVEDLCGPTEPPAPVHGDLWAGNRLVDVEGRSWLVDPACHYAHREIDIAMMHLLGGFGPEVMSAYDVECPLADAWQERIPWYQLSPLLVHVILVGGGYGQAVVDALRRYV</sequence>
<protein>
    <recommendedName>
        <fullName evidence="3">Fructosamine kinase</fullName>
    </recommendedName>
</protein>
<comment type="caution">
    <text evidence="1">The sequence shown here is derived from an EMBL/GenBank/DDBJ whole genome shotgun (WGS) entry which is preliminary data.</text>
</comment>
<keyword evidence="2" id="KW-1185">Reference proteome</keyword>
<proteinExistence type="predicted"/>
<dbReference type="STRING" id="1089455.MOPEL_071_00120"/>
<organism evidence="1 2">
    <name type="scientific">Mobilicoccus pelagius NBRC 104925</name>
    <dbReference type="NCBI Taxonomy" id="1089455"/>
    <lineage>
        <taxon>Bacteria</taxon>
        <taxon>Bacillati</taxon>
        <taxon>Actinomycetota</taxon>
        <taxon>Actinomycetes</taxon>
        <taxon>Micrococcales</taxon>
        <taxon>Dermatophilaceae</taxon>
        <taxon>Mobilicoccus</taxon>
    </lineage>
</organism>